<dbReference type="STRING" id="1123269.NX02_13065"/>
<gene>
    <name evidence="1" type="ORF">NX02_13065</name>
</gene>
<dbReference type="eggNOG" id="COG2013">
    <property type="taxonomic scope" value="Bacteria"/>
</dbReference>
<keyword evidence="2" id="KW-1185">Reference proteome</keyword>
<reference evidence="1 2" key="1">
    <citation type="submission" date="2013-07" db="EMBL/GenBank/DDBJ databases">
        <title>Completed genome of Sphingomonas sanxanigenens NX02.</title>
        <authorList>
            <person name="Ma T."/>
            <person name="Huang H."/>
            <person name="Wu M."/>
            <person name="Li X."/>
            <person name="Li G."/>
        </authorList>
    </citation>
    <scope>NUCLEOTIDE SEQUENCE [LARGE SCALE GENOMIC DNA]</scope>
    <source>
        <strain evidence="1 2">NX02</strain>
    </source>
</reference>
<sequence length="250" mass="27304">MSDYRTKIDEKTGRGARFELYQFKRKSYSLGIGGEGATYYGGEPITVRQLRIILDGGSALLEPGALQYAHGKLQVEVQQNEQGGFFARAVRSAGSGESAYATRYSGYGEVWSEPTSKQFIIAEMDGPGDALILDDKAFYACESSIQVKTHMHNTISGVLSGNGLMQPKLEGTGVFVVEAPVPVDEVEAIELDGSKELIVDGDLMMMYSASLQVELRPLVRGLRNAMRSGEGLVFVFRGRGTVWLTPTMRI</sequence>
<evidence type="ECO:0000313" key="2">
    <source>
        <dbReference type="Proteomes" id="UP000018851"/>
    </source>
</evidence>
<dbReference type="InterPro" id="IPR002838">
    <property type="entry name" value="AIM24"/>
</dbReference>
<dbReference type="OrthoDB" id="6048299at2"/>
<evidence type="ECO:0008006" key="3">
    <source>
        <dbReference type="Google" id="ProtNLM"/>
    </source>
</evidence>
<dbReference type="HOGENOM" id="CLU_040551_2_0_5"/>
<evidence type="ECO:0000313" key="1">
    <source>
        <dbReference type="EMBL" id="AHE54311.1"/>
    </source>
</evidence>
<accession>W0AB29</accession>
<protein>
    <recommendedName>
        <fullName evidence="3">AIM24 family protein</fullName>
    </recommendedName>
</protein>
<dbReference type="InterPro" id="IPR036983">
    <property type="entry name" value="AIM24_sf"/>
</dbReference>
<dbReference type="PATRIC" id="fig|1123269.5.peg.2543"/>
<dbReference type="Gene3D" id="3.60.160.10">
    <property type="entry name" value="Mitochondrial biogenesis AIM24"/>
    <property type="match status" value="1"/>
</dbReference>
<dbReference type="PANTHER" id="PTHR38074:SF1">
    <property type="entry name" value="ALTERED INHERITANCE OF MITOCHONDRIA PROTEIN 24, MITOCHONDRIAL"/>
    <property type="match status" value="1"/>
</dbReference>
<dbReference type="Pfam" id="PF01987">
    <property type="entry name" value="AIM24"/>
    <property type="match status" value="1"/>
</dbReference>
<dbReference type="PANTHER" id="PTHR38074">
    <property type="entry name" value="ALTERED INHERITANCE OF MITOCHONDRIA PROTEIN 24, MITOCHONDRIAL"/>
    <property type="match status" value="1"/>
</dbReference>
<dbReference type="Proteomes" id="UP000018851">
    <property type="component" value="Chromosome"/>
</dbReference>
<dbReference type="KEGG" id="ssan:NX02_13065"/>
<organism evidence="1 2">
    <name type="scientific">Sphingomonas sanxanigenens DSM 19645 = NX02</name>
    <dbReference type="NCBI Taxonomy" id="1123269"/>
    <lineage>
        <taxon>Bacteria</taxon>
        <taxon>Pseudomonadati</taxon>
        <taxon>Pseudomonadota</taxon>
        <taxon>Alphaproteobacteria</taxon>
        <taxon>Sphingomonadales</taxon>
        <taxon>Sphingomonadaceae</taxon>
        <taxon>Sphingomonas</taxon>
    </lineage>
</organism>
<dbReference type="InterPro" id="IPR016031">
    <property type="entry name" value="Trp_RNA-bd_attenuator-like_dom"/>
</dbReference>
<dbReference type="RefSeq" id="WP_025292516.1">
    <property type="nucleotide sequence ID" value="NZ_CP006644.1"/>
</dbReference>
<dbReference type="SUPFAM" id="SSF51219">
    <property type="entry name" value="TRAP-like"/>
    <property type="match status" value="1"/>
</dbReference>
<proteinExistence type="predicted"/>
<dbReference type="AlphaFoldDB" id="W0AB29"/>
<name>W0AB29_9SPHN</name>
<dbReference type="EMBL" id="CP006644">
    <property type="protein sequence ID" value="AHE54311.1"/>
    <property type="molecule type" value="Genomic_DNA"/>
</dbReference>